<accession>A0A8K0UPJ2</accession>
<dbReference type="InterPro" id="IPR011009">
    <property type="entry name" value="Kinase-like_dom_sf"/>
</dbReference>
<dbReference type="OrthoDB" id="4062651at2759"/>
<evidence type="ECO:0000259" key="1">
    <source>
        <dbReference type="PROSITE" id="PS50011"/>
    </source>
</evidence>
<dbReference type="InterPro" id="IPR001245">
    <property type="entry name" value="Ser-Thr/Tyr_kinase_cat_dom"/>
</dbReference>
<comment type="caution">
    <text evidence="2">The sequence shown here is derived from an EMBL/GenBank/DDBJ whole genome shotgun (WGS) entry which is preliminary data.</text>
</comment>
<name>A0A8K0UPJ2_9AGAR</name>
<dbReference type="GO" id="GO:0004674">
    <property type="term" value="F:protein serine/threonine kinase activity"/>
    <property type="evidence" value="ECO:0007669"/>
    <property type="project" value="TreeGrafter"/>
</dbReference>
<organism evidence="2 3">
    <name type="scientific">Cristinia sonorae</name>
    <dbReference type="NCBI Taxonomy" id="1940300"/>
    <lineage>
        <taxon>Eukaryota</taxon>
        <taxon>Fungi</taxon>
        <taxon>Dikarya</taxon>
        <taxon>Basidiomycota</taxon>
        <taxon>Agaricomycotina</taxon>
        <taxon>Agaricomycetes</taxon>
        <taxon>Agaricomycetidae</taxon>
        <taxon>Agaricales</taxon>
        <taxon>Pleurotineae</taxon>
        <taxon>Stephanosporaceae</taxon>
        <taxon>Cristinia</taxon>
    </lineage>
</organism>
<dbReference type="SUPFAM" id="SSF56112">
    <property type="entry name" value="Protein kinase-like (PK-like)"/>
    <property type="match status" value="2"/>
</dbReference>
<dbReference type="InterPro" id="IPR051681">
    <property type="entry name" value="Ser/Thr_Kinases-Pseudokinases"/>
</dbReference>
<dbReference type="AlphaFoldDB" id="A0A8K0UPJ2"/>
<dbReference type="PROSITE" id="PS50011">
    <property type="entry name" value="PROTEIN_KINASE_DOM"/>
    <property type="match status" value="1"/>
</dbReference>
<dbReference type="Gene3D" id="1.10.510.10">
    <property type="entry name" value="Transferase(Phosphotransferase) domain 1"/>
    <property type="match status" value="2"/>
</dbReference>
<protein>
    <submittedName>
        <fullName evidence="2">Kinase-like domain-containing protein</fullName>
    </submittedName>
</protein>
<reference evidence="2" key="1">
    <citation type="journal article" date="2021" name="New Phytol.">
        <title>Evolutionary innovations through gain and loss of genes in the ectomycorrhizal Boletales.</title>
        <authorList>
            <person name="Wu G."/>
            <person name="Miyauchi S."/>
            <person name="Morin E."/>
            <person name="Kuo A."/>
            <person name="Drula E."/>
            <person name="Varga T."/>
            <person name="Kohler A."/>
            <person name="Feng B."/>
            <person name="Cao Y."/>
            <person name="Lipzen A."/>
            <person name="Daum C."/>
            <person name="Hundley H."/>
            <person name="Pangilinan J."/>
            <person name="Johnson J."/>
            <person name="Barry K."/>
            <person name="LaButti K."/>
            <person name="Ng V."/>
            <person name="Ahrendt S."/>
            <person name="Min B."/>
            <person name="Choi I.G."/>
            <person name="Park H."/>
            <person name="Plett J.M."/>
            <person name="Magnuson J."/>
            <person name="Spatafora J.W."/>
            <person name="Nagy L.G."/>
            <person name="Henrissat B."/>
            <person name="Grigoriev I.V."/>
            <person name="Yang Z.L."/>
            <person name="Xu J."/>
            <person name="Martin F.M."/>
        </authorList>
    </citation>
    <scope>NUCLEOTIDE SEQUENCE</scope>
    <source>
        <strain evidence="2">KKN 215</strain>
    </source>
</reference>
<dbReference type="Proteomes" id="UP000813824">
    <property type="component" value="Unassembled WGS sequence"/>
</dbReference>
<dbReference type="EMBL" id="JAEVFJ010000013">
    <property type="protein sequence ID" value="KAH8101244.1"/>
    <property type="molecule type" value="Genomic_DNA"/>
</dbReference>
<dbReference type="InterPro" id="IPR000719">
    <property type="entry name" value="Prot_kinase_dom"/>
</dbReference>
<sequence>MSDPQVYAMVLTGKRPPRPSNHGAEVMSDALWDLIEWCWSERPSTRPTAEQCLGAILAATGGVLSPHPGQPESPMPWHIRQSTSSEHLLVYLRLQGVQPPTHTDAPFTGGRSSNIFIGKYRGQKVALRRFRMFMRAGGDSQLYDMIYASALKWKELQHKHVLPFLGIDVTSFERGMSMVFPWKNYGNVRGFISKLRAGNRFGNGSGWLIRWIHQVGRGLAYLHSEHVVHGALRGSNVLIDEEWGVRLADYDQAGILLQLGEDTSSRAEEAAHRVLRWMPPEICEGAHITTTTDIYSFACLCLEMYTCKDPFAEVTGETRFTRSLASGALIPIRPSVYDGACAEVPDSLWALMEECWKRQPMQRPTATQLVQRLSSNGQN</sequence>
<evidence type="ECO:0000313" key="2">
    <source>
        <dbReference type="EMBL" id="KAH8101244.1"/>
    </source>
</evidence>
<keyword evidence="3" id="KW-1185">Reference proteome</keyword>
<proteinExistence type="predicted"/>
<feature type="domain" description="Protein kinase" evidence="1">
    <location>
        <begin position="101"/>
        <end position="379"/>
    </location>
</feature>
<evidence type="ECO:0000313" key="3">
    <source>
        <dbReference type="Proteomes" id="UP000813824"/>
    </source>
</evidence>
<dbReference type="Pfam" id="PF07714">
    <property type="entry name" value="PK_Tyr_Ser-Thr"/>
    <property type="match status" value="1"/>
</dbReference>
<gene>
    <name evidence="2" type="ORF">BXZ70DRAFT_118640</name>
</gene>
<keyword evidence="2" id="KW-0808">Transferase</keyword>
<dbReference type="GO" id="GO:0005524">
    <property type="term" value="F:ATP binding"/>
    <property type="evidence" value="ECO:0007669"/>
    <property type="project" value="InterPro"/>
</dbReference>
<keyword evidence="2" id="KW-0418">Kinase</keyword>
<dbReference type="PANTHER" id="PTHR44329">
    <property type="entry name" value="SERINE/THREONINE-PROTEIN KINASE TNNI3K-RELATED"/>
    <property type="match status" value="1"/>
</dbReference>